<proteinExistence type="predicted"/>
<dbReference type="Proteomes" id="UP000028493">
    <property type="component" value="Unassembled WGS sequence"/>
</dbReference>
<feature type="coiled-coil region" evidence="1">
    <location>
        <begin position="136"/>
        <end position="177"/>
    </location>
</feature>
<gene>
    <name evidence="2" type="ORF">XBKB1_2990006</name>
</gene>
<evidence type="ECO:0000313" key="2">
    <source>
        <dbReference type="EMBL" id="CDH24584.1"/>
    </source>
</evidence>
<organism evidence="2 3">
    <name type="scientific">Xenorhabdus bovienii str. kraussei Becker Underwood</name>
    <dbReference type="NCBI Taxonomy" id="1398204"/>
    <lineage>
        <taxon>Bacteria</taxon>
        <taxon>Pseudomonadati</taxon>
        <taxon>Pseudomonadota</taxon>
        <taxon>Gammaproteobacteria</taxon>
        <taxon>Enterobacterales</taxon>
        <taxon>Morganellaceae</taxon>
        <taxon>Xenorhabdus</taxon>
    </lineage>
</organism>
<accession>A0A077PXL3</accession>
<evidence type="ECO:0000313" key="3">
    <source>
        <dbReference type="Proteomes" id="UP000028493"/>
    </source>
</evidence>
<keyword evidence="1" id="KW-0175">Coiled coil</keyword>
<dbReference type="AlphaFoldDB" id="A0A077PXL3"/>
<sequence length="256" mass="29210">MVNYDKENCNSFQRLFSYYFINEMAMLWCGINPSDFQEVLSECEYIRRGVPKHPYIGCLEPRAAAIMDAIDDKQLSVGRDGKGHITSDDHVAPERRTVLLKDFKEWLIKNYPNEKPKFIFDDIERNIHASITVEAYQVLKADRDHLQIRINNAESIYKDLKKKLDSLDGENLSLKKMVENSYQNINSRSETTYLNIIGGLLDIMLGTSPSGNALSVYDNQSSIISALLAYHEGKSGISARTLESKFSEAKKSIKRK</sequence>
<comment type="caution">
    <text evidence="2">The sequence shown here is derived from an EMBL/GenBank/DDBJ whole genome shotgun (WGS) entry which is preliminary data.</text>
</comment>
<dbReference type="EMBL" id="CBSZ010000222">
    <property type="protein sequence ID" value="CDH24584.1"/>
    <property type="molecule type" value="Genomic_DNA"/>
</dbReference>
<name>A0A077PXL3_XENBV</name>
<evidence type="ECO:0000256" key="1">
    <source>
        <dbReference type="SAM" id="Coils"/>
    </source>
</evidence>
<reference evidence="2" key="1">
    <citation type="submission" date="2013-07" db="EMBL/GenBank/DDBJ databases">
        <title>Sub-species coevolution in mutualistic symbiosis.</title>
        <authorList>
            <person name="Murfin K."/>
            <person name="Klassen J."/>
            <person name="Lee M."/>
            <person name="Forst S."/>
            <person name="Stock P."/>
            <person name="Goodrich-Blair H."/>
        </authorList>
    </citation>
    <scope>NUCLEOTIDE SEQUENCE [LARGE SCALE GENOMIC DNA]</scope>
    <source>
        <strain evidence="2">Kraussei Becker Underwood</strain>
    </source>
</reference>
<dbReference type="HOGENOM" id="CLU_102169_0_0_6"/>
<protein>
    <submittedName>
        <fullName evidence="2">Uncharacterized protein</fullName>
    </submittedName>
</protein>
<dbReference type="RefSeq" id="WP_230580729.1">
    <property type="nucleotide sequence ID" value="NZ_CAWLXS010000290.1"/>
</dbReference>